<dbReference type="EC" id="4.1.3.17" evidence="5"/>
<evidence type="ECO:0000256" key="12">
    <source>
        <dbReference type="ARBA" id="ARBA00047973"/>
    </source>
</evidence>
<evidence type="ECO:0000256" key="1">
    <source>
        <dbReference type="ARBA" id="ARBA00001342"/>
    </source>
</evidence>
<keyword evidence="13" id="KW-0479">Metal-binding</keyword>
<comment type="catalytic activity">
    <reaction evidence="1">
        <text>4-hydroxy-4-methyl-2-oxoglutarate = 2 pyruvate</text>
        <dbReference type="Rhea" id="RHEA:22748"/>
        <dbReference type="ChEBI" id="CHEBI:15361"/>
        <dbReference type="ChEBI" id="CHEBI:58276"/>
        <dbReference type="EC" id="4.1.3.17"/>
    </reaction>
</comment>
<evidence type="ECO:0000256" key="3">
    <source>
        <dbReference type="ARBA" id="ARBA00008621"/>
    </source>
</evidence>
<dbReference type="STRING" id="460384.SAMN05216313_110120"/>
<dbReference type="PANTHER" id="PTHR33254:SF4">
    <property type="entry name" value="4-HYDROXY-4-METHYL-2-OXOGLUTARATE ALDOLASE 3-RELATED"/>
    <property type="match status" value="1"/>
</dbReference>
<keyword evidence="14" id="KW-0808">Transferase</keyword>
<dbReference type="EMBL" id="FOIM01000010">
    <property type="protein sequence ID" value="SET65615.1"/>
    <property type="molecule type" value="Genomic_DNA"/>
</dbReference>
<dbReference type="Proteomes" id="UP000198508">
    <property type="component" value="Unassembled WGS sequence"/>
</dbReference>
<dbReference type="InterPro" id="IPR005493">
    <property type="entry name" value="RraA/RraA-like"/>
</dbReference>
<comment type="subunit">
    <text evidence="4">Homotrimer.</text>
</comment>
<evidence type="ECO:0000256" key="6">
    <source>
        <dbReference type="ARBA" id="ARBA00012947"/>
    </source>
</evidence>
<evidence type="ECO:0000256" key="9">
    <source>
        <dbReference type="ARBA" id="ARBA00029596"/>
    </source>
</evidence>
<dbReference type="GO" id="GO:0008948">
    <property type="term" value="F:oxaloacetate decarboxylase activity"/>
    <property type="evidence" value="ECO:0007669"/>
    <property type="project" value="UniProtKB-EC"/>
</dbReference>
<evidence type="ECO:0000256" key="8">
    <source>
        <dbReference type="ARBA" id="ARBA00025046"/>
    </source>
</evidence>
<feature type="binding site" evidence="13">
    <location>
        <position position="143"/>
    </location>
    <ligand>
        <name>substrate</name>
    </ligand>
</feature>
<keyword evidence="13" id="KW-0460">Magnesium</keyword>
<feature type="binding site" evidence="13">
    <location>
        <position position="144"/>
    </location>
    <ligand>
        <name>Mg(2+)</name>
        <dbReference type="ChEBI" id="CHEBI:18420"/>
    </ligand>
</feature>
<evidence type="ECO:0000256" key="5">
    <source>
        <dbReference type="ARBA" id="ARBA00012213"/>
    </source>
</evidence>
<dbReference type="RefSeq" id="WP_092363626.1">
    <property type="nucleotide sequence ID" value="NZ_DAINWJ010000213.1"/>
</dbReference>
<dbReference type="EC" id="4.1.1.112" evidence="6"/>
<organism evidence="14 15">
    <name type="scientific">Enterocloster lavalensis</name>
    <dbReference type="NCBI Taxonomy" id="460384"/>
    <lineage>
        <taxon>Bacteria</taxon>
        <taxon>Bacillati</taxon>
        <taxon>Bacillota</taxon>
        <taxon>Clostridia</taxon>
        <taxon>Lachnospirales</taxon>
        <taxon>Lachnospiraceae</taxon>
        <taxon>Enterocloster</taxon>
    </lineage>
</organism>
<dbReference type="GeneID" id="93280870"/>
<dbReference type="GO" id="GO:0032259">
    <property type="term" value="P:methylation"/>
    <property type="evidence" value="ECO:0007669"/>
    <property type="project" value="UniProtKB-KW"/>
</dbReference>
<comment type="function">
    <text evidence="8">Catalyzes the aldol cleavage of 4-hydroxy-4-methyl-2-oxoglutarate (HMG) into 2 molecules of pyruvate. Also contains a secondary oxaloacetate (OAA) decarboxylase activity due to the common pyruvate enolate transition state formed following C-C bond cleavage in the retro-aldol and decarboxylation reactions.</text>
</comment>
<dbReference type="InterPro" id="IPR036704">
    <property type="entry name" value="RraA/RraA-like_sf"/>
</dbReference>
<accession>A0A1I0G4P9</accession>
<comment type="catalytic activity">
    <reaction evidence="12">
        <text>oxaloacetate + H(+) = pyruvate + CO2</text>
        <dbReference type="Rhea" id="RHEA:15641"/>
        <dbReference type="ChEBI" id="CHEBI:15361"/>
        <dbReference type="ChEBI" id="CHEBI:15378"/>
        <dbReference type="ChEBI" id="CHEBI:16452"/>
        <dbReference type="ChEBI" id="CHEBI:16526"/>
        <dbReference type="EC" id="4.1.1.112"/>
    </reaction>
</comment>
<keyword evidence="14" id="KW-0489">Methyltransferase</keyword>
<dbReference type="PANTHER" id="PTHR33254">
    <property type="entry name" value="4-HYDROXY-4-METHYL-2-OXOGLUTARATE ALDOLASE 3-RELATED"/>
    <property type="match status" value="1"/>
</dbReference>
<comment type="cofactor">
    <cofactor evidence="2">
        <name>a divalent metal cation</name>
        <dbReference type="ChEBI" id="CHEBI:60240"/>
    </cofactor>
</comment>
<name>A0A1I0G4P9_9FIRM</name>
<dbReference type="Pfam" id="PF03737">
    <property type="entry name" value="RraA-like"/>
    <property type="match status" value="1"/>
</dbReference>
<comment type="similarity">
    <text evidence="3">Belongs to the class II aldolase/RraA-like family.</text>
</comment>
<gene>
    <name evidence="14" type="ORF">SAMN05216313_110120</name>
</gene>
<proteinExistence type="inferred from homology"/>
<evidence type="ECO:0000313" key="15">
    <source>
        <dbReference type="Proteomes" id="UP000198508"/>
    </source>
</evidence>
<evidence type="ECO:0000256" key="2">
    <source>
        <dbReference type="ARBA" id="ARBA00001968"/>
    </source>
</evidence>
<sequence length="243" mass="26854">MNDNERIAHEQEVMRQLEAFDTPTITNAVATYPALKEMCLGLYNPNQAGWYTDNRLRCFYPELGPRCGYAVTAVYGMPDASYGRLEFKDILEAIAESPGPVILALKENFLDGMKRRNALIGGNMMTAFKQVGVTAVLGDAPARDIDEMRPLGVQCLFPGVVAGHGPESVEAVNVPVSICGMDIAPREVIHMDENGAVKFPAKYLDAVLEKARLFRERDNGRQEALRKTTDPRALADIMKGIYE</sequence>
<protein>
    <recommendedName>
        <fullName evidence="7">Putative 4-hydroxy-4-methyl-2-oxoglutarate aldolase</fullName>
        <ecNumber evidence="6">4.1.1.112</ecNumber>
        <ecNumber evidence="5">4.1.3.17</ecNumber>
    </recommendedName>
    <alternativeName>
        <fullName evidence="11">Oxaloacetate decarboxylase</fullName>
    </alternativeName>
    <alternativeName>
        <fullName evidence="9">Regulator of ribonuclease activity homolog</fullName>
    </alternativeName>
    <alternativeName>
        <fullName evidence="10">RraA-like protein</fullName>
    </alternativeName>
</protein>
<comment type="cofactor">
    <cofactor evidence="13">
        <name>Mg(2+)</name>
        <dbReference type="ChEBI" id="CHEBI:18420"/>
    </cofactor>
</comment>
<dbReference type="Gene3D" id="3.50.30.40">
    <property type="entry name" value="Ribonuclease E inhibitor RraA/RraA-like"/>
    <property type="match status" value="1"/>
</dbReference>
<evidence type="ECO:0000256" key="11">
    <source>
        <dbReference type="ARBA" id="ARBA00032305"/>
    </source>
</evidence>
<feature type="binding site" evidence="13">
    <location>
        <begin position="121"/>
        <end position="124"/>
    </location>
    <ligand>
        <name>substrate</name>
    </ligand>
</feature>
<keyword evidence="15" id="KW-1185">Reference proteome</keyword>
<dbReference type="GO" id="GO:0008168">
    <property type="term" value="F:methyltransferase activity"/>
    <property type="evidence" value="ECO:0007669"/>
    <property type="project" value="UniProtKB-KW"/>
</dbReference>
<evidence type="ECO:0000313" key="14">
    <source>
        <dbReference type="EMBL" id="SET65615.1"/>
    </source>
</evidence>
<evidence type="ECO:0000256" key="7">
    <source>
        <dbReference type="ARBA" id="ARBA00016549"/>
    </source>
</evidence>
<dbReference type="GO" id="GO:0046872">
    <property type="term" value="F:metal ion binding"/>
    <property type="evidence" value="ECO:0007669"/>
    <property type="project" value="UniProtKB-KW"/>
</dbReference>
<dbReference type="SUPFAM" id="SSF89562">
    <property type="entry name" value="RraA-like"/>
    <property type="match status" value="1"/>
</dbReference>
<reference evidence="15" key="1">
    <citation type="submission" date="2016-10" db="EMBL/GenBank/DDBJ databases">
        <authorList>
            <person name="Varghese N."/>
            <person name="Submissions S."/>
        </authorList>
    </citation>
    <scope>NUCLEOTIDE SEQUENCE [LARGE SCALE GENOMIC DNA]</scope>
    <source>
        <strain evidence="15">NLAE-zl-G277</strain>
    </source>
</reference>
<dbReference type="AlphaFoldDB" id="A0A1I0G4P9"/>
<dbReference type="GO" id="GO:0047443">
    <property type="term" value="F:4-hydroxy-4-methyl-2-oxoglutarate aldolase activity"/>
    <property type="evidence" value="ECO:0007669"/>
    <property type="project" value="UniProtKB-EC"/>
</dbReference>
<evidence type="ECO:0000256" key="4">
    <source>
        <dbReference type="ARBA" id="ARBA00011233"/>
    </source>
</evidence>
<evidence type="ECO:0000256" key="13">
    <source>
        <dbReference type="PIRSR" id="PIRSR605493-1"/>
    </source>
</evidence>
<evidence type="ECO:0000256" key="10">
    <source>
        <dbReference type="ARBA" id="ARBA00030169"/>
    </source>
</evidence>